<organism evidence="1 2">
    <name type="scientific">Aeromonas schubertii</name>
    <dbReference type="NCBI Taxonomy" id="652"/>
    <lineage>
        <taxon>Bacteria</taxon>
        <taxon>Pseudomonadati</taxon>
        <taxon>Pseudomonadota</taxon>
        <taxon>Gammaproteobacteria</taxon>
        <taxon>Aeromonadales</taxon>
        <taxon>Aeromonadaceae</taxon>
        <taxon>Aeromonas</taxon>
    </lineage>
</organism>
<dbReference type="AlphaFoldDB" id="A0A0S2SG22"/>
<dbReference type="Proteomes" id="UP000058114">
    <property type="component" value="Chromosome"/>
</dbReference>
<proteinExistence type="predicted"/>
<sequence>MAVIHIVGIKGISLKFVFVLVTMNVKFISYTKIEIILLDKNLTIVEEVILRLITIRLIDLIPSEIEGEFMWIAKICTTNQLLNMAIAVIAI</sequence>
<dbReference type="KEGG" id="asr:WL1483_1242"/>
<dbReference type="EMBL" id="CP013067">
    <property type="protein sequence ID" value="ALP40661.1"/>
    <property type="molecule type" value="Genomic_DNA"/>
</dbReference>
<gene>
    <name evidence="1" type="ORF">WL1483_1242</name>
</gene>
<protein>
    <submittedName>
        <fullName evidence="1">Uncharacterized protein</fullName>
    </submittedName>
</protein>
<evidence type="ECO:0000313" key="2">
    <source>
        <dbReference type="Proteomes" id="UP000058114"/>
    </source>
</evidence>
<evidence type="ECO:0000313" key="1">
    <source>
        <dbReference type="EMBL" id="ALP40661.1"/>
    </source>
</evidence>
<name>A0A0S2SG22_9GAMM</name>
<reference evidence="1 2" key="2">
    <citation type="journal article" date="2016" name="Genome Announc.">
        <title>Complete Genome Sequence of the Highly Virulent Aeromonas schubertii Strain WL1483, Isolated from Diseased Snakehead Fish (Channa argus) in China.</title>
        <authorList>
            <person name="Liu L."/>
            <person name="Li N."/>
            <person name="Zhang D."/>
            <person name="Fu X."/>
            <person name="Shi C."/>
            <person name="Lin Q."/>
            <person name="Hao G."/>
        </authorList>
    </citation>
    <scope>NUCLEOTIDE SEQUENCE [LARGE SCALE GENOMIC DNA]</scope>
    <source>
        <strain evidence="1 2">WL1483</strain>
    </source>
</reference>
<reference evidence="2" key="1">
    <citation type="submission" date="2015-10" db="EMBL/GenBank/DDBJ databases">
        <title>Complete Genome Sequence of Aeromonas schubertii strain WL1483.</title>
        <authorList>
            <person name="Liu L."/>
        </authorList>
    </citation>
    <scope>NUCLEOTIDE SEQUENCE [LARGE SCALE GENOMIC DNA]</scope>
    <source>
        <strain evidence="2">WL1483</strain>
    </source>
</reference>
<accession>A0A0S2SG22</accession>